<proteinExistence type="predicted"/>
<accession>A0A058ZMM7</accession>
<dbReference type="EMBL" id="AQQY01000003">
    <property type="protein sequence ID" value="KCV82452.1"/>
    <property type="molecule type" value="Genomic_DNA"/>
</dbReference>
<organism evidence="1 2">
    <name type="scientific">Actibacterium atlanticum</name>
    <dbReference type="NCBI Taxonomy" id="1461693"/>
    <lineage>
        <taxon>Bacteria</taxon>
        <taxon>Pseudomonadati</taxon>
        <taxon>Pseudomonadota</taxon>
        <taxon>Alphaproteobacteria</taxon>
        <taxon>Rhodobacterales</taxon>
        <taxon>Roseobacteraceae</taxon>
        <taxon>Actibacterium</taxon>
    </lineage>
</organism>
<keyword evidence="2" id="KW-1185">Reference proteome</keyword>
<evidence type="ECO:0000313" key="2">
    <source>
        <dbReference type="Proteomes" id="UP000024836"/>
    </source>
</evidence>
<dbReference type="OrthoDB" id="7872932at2"/>
<dbReference type="Proteomes" id="UP000024836">
    <property type="component" value="Unassembled WGS sequence"/>
</dbReference>
<sequence>MAVASGRVGHVLIERGQVIDKGMSSTASQDIAEVRRFAARRIELLRPDIIVTERLPNDSKKGLKTRMVITAMTAEAEASEPPSLVVERVRRTHNRFEEAAQLCRVYPEMQILLPRKRKPWESEPKALIYFEALALIEAGFAQLT</sequence>
<evidence type="ECO:0000313" key="1">
    <source>
        <dbReference type="EMBL" id="KCV82452.1"/>
    </source>
</evidence>
<protein>
    <submittedName>
        <fullName evidence="1">Uncharacterized protein</fullName>
    </submittedName>
</protein>
<comment type="caution">
    <text evidence="1">The sequence shown here is derived from an EMBL/GenBank/DDBJ whole genome shotgun (WGS) entry which is preliminary data.</text>
</comment>
<dbReference type="AlphaFoldDB" id="A0A058ZMM7"/>
<gene>
    <name evidence="1" type="ORF">ATO10_05906</name>
</gene>
<dbReference type="RefSeq" id="WP_035249349.1">
    <property type="nucleotide sequence ID" value="NZ_AQQY01000003.1"/>
</dbReference>
<name>A0A058ZMM7_9RHOB</name>
<dbReference type="STRING" id="1461693.ATO10_05906"/>
<dbReference type="eggNOG" id="ENOG502ZW8N">
    <property type="taxonomic scope" value="Bacteria"/>
</dbReference>
<reference evidence="1 2" key="1">
    <citation type="submission" date="2013-04" db="EMBL/GenBank/DDBJ databases">
        <title>Shimia sp. 22II-S11-Z10 Genome Sequencing.</title>
        <authorList>
            <person name="Lai Q."/>
            <person name="Li G."/>
            <person name="Shao Z."/>
        </authorList>
    </citation>
    <scope>NUCLEOTIDE SEQUENCE [LARGE SCALE GENOMIC DNA]</scope>
    <source>
        <strain evidence="2">22II-S11-Z10</strain>
    </source>
</reference>